<evidence type="ECO:0000256" key="1">
    <source>
        <dbReference type="SAM" id="SignalP"/>
    </source>
</evidence>
<organism evidence="2 3">
    <name type="scientific">Candidatus Buchananbacteria bacterium RIFCSPHIGHO2_01_FULL_47_11b</name>
    <dbReference type="NCBI Taxonomy" id="1797537"/>
    <lineage>
        <taxon>Bacteria</taxon>
        <taxon>Candidatus Buchananiibacteriota</taxon>
    </lineage>
</organism>
<sequence length="204" mass="22013">MNKAPLLAAALGLVITTAAVSITTYAAPFSHLYKAEKFSAVNEALTNNDYAAWVGAVGNHGRFGENITEENFDQFAEMHRLMQAGDVEGAGAIAEQLGLPTQPGVRMMFRGPDSEEHAAVQAALEAGDYEAWQTATGELCRFGENITEENFDQFAEMHRLMQAGDVEGAQAIAEQLGIKPMGKGPGPKMFWRGMRNFESAPASQ</sequence>
<gene>
    <name evidence="2" type="ORF">A2840_02420</name>
</gene>
<keyword evidence="1" id="KW-0732">Signal</keyword>
<dbReference type="EMBL" id="MHIG01000006">
    <property type="protein sequence ID" value="OGY48035.1"/>
    <property type="molecule type" value="Genomic_DNA"/>
</dbReference>
<reference evidence="2 3" key="1">
    <citation type="journal article" date="2016" name="Nat. Commun.">
        <title>Thousands of microbial genomes shed light on interconnected biogeochemical processes in an aquifer system.</title>
        <authorList>
            <person name="Anantharaman K."/>
            <person name="Brown C.T."/>
            <person name="Hug L.A."/>
            <person name="Sharon I."/>
            <person name="Castelle C.J."/>
            <person name="Probst A.J."/>
            <person name="Thomas B.C."/>
            <person name="Singh A."/>
            <person name="Wilkins M.J."/>
            <person name="Karaoz U."/>
            <person name="Brodie E.L."/>
            <person name="Williams K.H."/>
            <person name="Hubbard S.S."/>
            <person name="Banfield J.F."/>
        </authorList>
    </citation>
    <scope>NUCLEOTIDE SEQUENCE [LARGE SCALE GENOMIC DNA]</scope>
</reference>
<evidence type="ECO:0000313" key="3">
    <source>
        <dbReference type="Proteomes" id="UP000178385"/>
    </source>
</evidence>
<evidence type="ECO:0000313" key="2">
    <source>
        <dbReference type="EMBL" id="OGY48035.1"/>
    </source>
</evidence>
<feature type="chain" id="PRO_5009581498" evidence="1">
    <location>
        <begin position="27"/>
        <end position="204"/>
    </location>
</feature>
<protein>
    <submittedName>
        <fullName evidence="2">Uncharacterized protein</fullName>
    </submittedName>
</protein>
<dbReference type="AlphaFoldDB" id="A0A1G1Y6R5"/>
<dbReference type="Proteomes" id="UP000178385">
    <property type="component" value="Unassembled WGS sequence"/>
</dbReference>
<comment type="caution">
    <text evidence="2">The sequence shown here is derived from an EMBL/GenBank/DDBJ whole genome shotgun (WGS) entry which is preliminary data.</text>
</comment>
<feature type="signal peptide" evidence="1">
    <location>
        <begin position="1"/>
        <end position="26"/>
    </location>
</feature>
<proteinExistence type="predicted"/>
<accession>A0A1G1Y6R5</accession>
<name>A0A1G1Y6R5_9BACT</name>